<dbReference type="RefSeq" id="WP_135877505.1">
    <property type="nucleotide sequence ID" value="NZ_SRSO01000016.1"/>
</dbReference>
<keyword evidence="8" id="KW-1185">Reference proteome</keyword>
<dbReference type="SUPFAM" id="SSF52833">
    <property type="entry name" value="Thioredoxin-like"/>
    <property type="match status" value="1"/>
</dbReference>
<dbReference type="InterPro" id="IPR011538">
    <property type="entry name" value="Nuo51_FMN-bd"/>
</dbReference>
<dbReference type="InterPro" id="IPR019575">
    <property type="entry name" value="Nuop51_4Fe4S-bd"/>
</dbReference>
<evidence type="ECO:0000256" key="5">
    <source>
        <dbReference type="ARBA" id="ARBA00023014"/>
    </source>
</evidence>
<dbReference type="GO" id="GO:0051539">
    <property type="term" value="F:4 iron, 4 sulfur cluster binding"/>
    <property type="evidence" value="ECO:0007669"/>
    <property type="project" value="UniProtKB-KW"/>
</dbReference>
<keyword evidence="3" id="KW-0479">Metal-binding</keyword>
<dbReference type="PANTHER" id="PTHR43578:SF3">
    <property type="entry name" value="NADH-QUINONE OXIDOREDUCTASE SUBUNIT F"/>
    <property type="match status" value="1"/>
</dbReference>
<sequence>MSTKENSFKKSSLMNILWDIQKKRRCISRDDMTKISKAFNISRIELEGVISFYHFYHLKHAGKYTIYLNNSIISKYKDFYRVKKAFEKEIGIKTGHVTKDGLFGLFETSCIGLSDQETSALINFNAFTNLTPEKVKTLISKLRQGESLESLSNFPENNIQYTPEENKTVFFKPYHQGNALKKIIGIEPDSVIDLIKASKLSGRGGAFFPTGLKWQFCRDNKSDQKYIICNADEGEPGTFKDRVLMNEHPGLLIEGMTIAGYAVGATEGTIYLRAEYFYLKNKLEKTIKKFLEKGLLGKNILGIEGFDFNLNIHMGAGAYVCGEETALIASMEGKRGEPTTKEFFPVEKGYLGKPTVVNNVETLCAAARILEMGLDNYLAIGTKATPGTKLMSVSGDCNKPGIYEIEWGMKLKYFLDLIEAKDPHFILFNGFSGECLSSQDFDREISGENLLAEHIQFQLNDPIEYARKMSAVGLRSGGAFMIFDKTRDLLPILKNITDFFVAESCGICVPCRTGNFLLNKKLHKIKLCHADKNDLEEIKEWCSIIKQSSRCGLGKTSTNCLLTAMLKFPEEFNKCLLAESDINQAFNLEKAVDNYDKIINEIETTYE</sequence>
<dbReference type="Pfam" id="PF01512">
    <property type="entry name" value="Complex1_51K"/>
    <property type="match status" value="1"/>
</dbReference>
<dbReference type="Gene3D" id="1.10.10.1590">
    <property type="entry name" value="NADH-quinone oxidoreductase subunit E"/>
    <property type="match status" value="1"/>
</dbReference>
<feature type="domain" description="NADH-ubiquinone oxidoreductase 51kDa subunit iron-sulphur binding" evidence="6">
    <location>
        <begin position="490"/>
        <end position="535"/>
    </location>
</feature>
<dbReference type="PROSITE" id="PS00645">
    <property type="entry name" value="COMPLEX1_51K_2"/>
    <property type="match status" value="1"/>
</dbReference>
<dbReference type="GO" id="GO:0046872">
    <property type="term" value="F:metal ion binding"/>
    <property type="evidence" value="ECO:0007669"/>
    <property type="project" value="UniProtKB-KW"/>
</dbReference>
<dbReference type="GO" id="GO:0008137">
    <property type="term" value="F:NADH dehydrogenase (ubiquinone) activity"/>
    <property type="evidence" value="ECO:0007669"/>
    <property type="project" value="InterPro"/>
</dbReference>
<accession>A0A4S1DW70</accession>
<comment type="similarity">
    <text evidence="1">Belongs to the complex I 51 kDa subunit family.</text>
</comment>
<evidence type="ECO:0000259" key="6">
    <source>
        <dbReference type="SMART" id="SM00928"/>
    </source>
</evidence>
<organism evidence="7 8">
    <name type="scientific">Flavivirga rizhaonensis</name>
    <dbReference type="NCBI Taxonomy" id="2559571"/>
    <lineage>
        <taxon>Bacteria</taxon>
        <taxon>Pseudomonadati</taxon>
        <taxon>Bacteroidota</taxon>
        <taxon>Flavobacteriia</taxon>
        <taxon>Flavobacteriales</taxon>
        <taxon>Flavobacteriaceae</taxon>
        <taxon>Flavivirga</taxon>
    </lineage>
</organism>
<dbReference type="Pfam" id="PF10589">
    <property type="entry name" value="NADH_4Fe-4S"/>
    <property type="match status" value="1"/>
</dbReference>
<dbReference type="Gene3D" id="3.10.20.600">
    <property type="match status" value="1"/>
</dbReference>
<dbReference type="Gene3D" id="1.20.1440.230">
    <property type="entry name" value="NADH-ubiquinone oxidoreductase 51kDa subunit, iron-sulphur binding domain"/>
    <property type="match status" value="1"/>
</dbReference>
<evidence type="ECO:0000313" key="8">
    <source>
        <dbReference type="Proteomes" id="UP000307602"/>
    </source>
</evidence>
<dbReference type="InterPro" id="IPR037225">
    <property type="entry name" value="Nuo51_FMN-bd_sf"/>
</dbReference>
<dbReference type="FunFam" id="3.40.50.11540:FF:000001">
    <property type="entry name" value="NADH dehydrogenase [ubiquinone] flavoprotein 1, mitochondrial"/>
    <property type="match status" value="1"/>
</dbReference>
<dbReference type="InterPro" id="IPR041921">
    <property type="entry name" value="NuoE_N"/>
</dbReference>
<dbReference type="InterPro" id="IPR037207">
    <property type="entry name" value="Nuop51_4Fe4S-bd_sf"/>
</dbReference>
<comment type="caution">
    <text evidence="7">The sequence shown here is derived from an EMBL/GenBank/DDBJ whole genome shotgun (WGS) entry which is preliminary data.</text>
</comment>
<evidence type="ECO:0000256" key="2">
    <source>
        <dbReference type="ARBA" id="ARBA00022485"/>
    </source>
</evidence>
<reference evidence="7 8" key="1">
    <citation type="submission" date="2019-04" db="EMBL/GenBank/DDBJ databases">
        <authorList>
            <person name="Liu A."/>
        </authorList>
    </citation>
    <scope>NUCLEOTIDE SEQUENCE [LARGE SCALE GENOMIC DNA]</scope>
    <source>
        <strain evidence="7 8">RZ03</strain>
    </source>
</reference>
<evidence type="ECO:0000256" key="3">
    <source>
        <dbReference type="ARBA" id="ARBA00022723"/>
    </source>
</evidence>
<dbReference type="SUPFAM" id="SSF142019">
    <property type="entry name" value="Nqo1 FMN-binding domain-like"/>
    <property type="match status" value="1"/>
</dbReference>
<name>A0A4S1DW70_9FLAO</name>
<dbReference type="InterPro" id="IPR001949">
    <property type="entry name" value="NADH-UbQ_OxRdtase_51kDa_CS"/>
</dbReference>
<keyword evidence="2" id="KW-0004">4Fe-4S</keyword>
<evidence type="ECO:0000256" key="4">
    <source>
        <dbReference type="ARBA" id="ARBA00023004"/>
    </source>
</evidence>
<keyword evidence="5" id="KW-0411">Iron-sulfur</keyword>
<evidence type="ECO:0000256" key="1">
    <source>
        <dbReference type="ARBA" id="ARBA00007523"/>
    </source>
</evidence>
<dbReference type="SMART" id="SM00928">
    <property type="entry name" value="NADH_4Fe-4S"/>
    <property type="match status" value="1"/>
</dbReference>
<dbReference type="InterPro" id="IPR036249">
    <property type="entry name" value="Thioredoxin-like_sf"/>
</dbReference>
<dbReference type="SUPFAM" id="SSF142984">
    <property type="entry name" value="Nqo1 middle domain-like"/>
    <property type="match status" value="1"/>
</dbReference>
<keyword evidence="4" id="KW-0408">Iron</keyword>
<evidence type="ECO:0000313" key="7">
    <source>
        <dbReference type="EMBL" id="TGV02153.1"/>
    </source>
</evidence>
<dbReference type="PANTHER" id="PTHR43578">
    <property type="entry name" value="NADH-QUINONE OXIDOREDUCTASE SUBUNIT F"/>
    <property type="match status" value="1"/>
</dbReference>
<dbReference type="AlphaFoldDB" id="A0A4S1DW70"/>
<protein>
    <submittedName>
        <fullName evidence="7">NADP oxidoreductase</fullName>
    </submittedName>
</protein>
<proteinExistence type="inferred from homology"/>
<dbReference type="Pfam" id="PF01257">
    <property type="entry name" value="2Fe-2S_thioredx"/>
    <property type="match status" value="1"/>
</dbReference>
<dbReference type="Gene3D" id="3.40.50.11540">
    <property type="entry name" value="NADH-ubiquinone oxidoreductase 51kDa subunit"/>
    <property type="match status" value="1"/>
</dbReference>
<dbReference type="SUPFAM" id="SSF140490">
    <property type="entry name" value="Nqo1C-terminal domain-like"/>
    <property type="match status" value="1"/>
</dbReference>
<dbReference type="GO" id="GO:0010181">
    <property type="term" value="F:FMN binding"/>
    <property type="evidence" value="ECO:0007669"/>
    <property type="project" value="InterPro"/>
</dbReference>
<dbReference type="OrthoDB" id="9761899at2"/>
<dbReference type="EMBL" id="SRSO01000016">
    <property type="protein sequence ID" value="TGV02153.1"/>
    <property type="molecule type" value="Genomic_DNA"/>
</dbReference>
<dbReference type="Proteomes" id="UP000307602">
    <property type="component" value="Unassembled WGS sequence"/>
</dbReference>
<dbReference type="Gene3D" id="3.40.30.10">
    <property type="entry name" value="Glutaredoxin"/>
    <property type="match status" value="1"/>
</dbReference>
<gene>
    <name evidence="7" type="ORF">EM932_12360</name>
</gene>